<feature type="active site" description="Nucleophile" evidence="9">
    <location>
        <position position="353"/>
    </location>
</feature>
<dbReference type="GO" id="GO:0008422">
    <property type="term" value="F:beta-glucosidase activity"/>
    <property type="evidence" value="ECO:0007669"/>
    <property type="project" value="UniProtKB-EC"/>
</dbReference>
<organism evidence="12 13">
    <name type="scientific">Glycomyces albidus</name>
    <dbReference type="NCBI Taxonomy" id="2656774"/>
    <lineage>
        <taxon>Bacteria</taxon>
        <taxon>Bacillati</taxon>
        <taxon>Actinomycetota</taxon>
        <taxon>Actinomycetes</taxon>
        <taxon>Glycomycetales</taxon>
        <taxon>Glycomycetaceae</taxon>
        <taxon>Glycomyces</taxon>
    </lineage>
</organism>
<sequence length="451" mass="49434">MTTSPFPDGFLWGASTAAYQIEGAAAEGGRGPSIWDTFAATPGKVKDGDTGETACDHYHRWREDFRIAADLGLKAYRLSVSWSRLQPSGRGGLNPEAVAFYRELLADLRAKGIRSAVTLYHWDLPQPLEDEGGWPERSVAECFGDYAARTARALGDLVDEWIPINEAWCAAFLGYHAGVHAPGRQDRTAALRAAHHLNVAHGLAVAALREHAPAGRIGSAVILTDIEAASDRPEDVAAARLSDGGGNRLFLDPLFRGSYPEDMLAHFAPTGAFDAVRPGDMELIAAPLDFVGVNHYHRFVVEADPSDAHLGNRALPPQHAVTGFGWEIHPESLRRVLRRLAGEYTDLPVYITESGASFEDAVSADGSVDDTDRVDYLDGYMRAAGRAIEDGVDLRGYFVWSLLDNFEWAEGYSKRFGLVRVDYDTQRRTLKRSAHWYRDVIATNGAALAWP</sequence>
<dbReference type="PROSITE" id="PS00653">
    <property type="entry name" value="GLYCOSYL_HYDROL_F1_2"/>
    <property type="match status" value="1"/>
</dbReference>
<evidence type="ECO:0000256" key="7">
    <source>
        <dbReference type="ARBA" id="ARBA00023295"/>
    </source>
</evidence>
<evidence type="ECO:0000313" key="12">
    <source>
        <dbReference type="EMBL" id="MQM24034.1"/>
    </source>
</evidence>
<keyword evidence="6" id="KW-0119">Carbohydrate metabolism</keyword>
<evidence type="ECO:0000256" key="10">
    <source>
        <dbReference type="PIRSR" id="PIRSR617736-2"/>
    </source>
</evidence>
<feature type="binding site" evidence="10">
    <location>
        <position position="165"/>
    </location>
    <ligand>
        <name>substrate</name>
    </ligand>
</feature>
<dbReference type="AlphaFoldDB" id="A0A6L5G1J5"/>
<feature type="binding site" evidence="10">
    <location>
        <begin position="407"/>
        <end position="408"/>
    </location>
    <ligand>
        <name>substrate</name>
    </ligand>
</feature>
<evidence type="ECO:0000256" key="8">
    <source>
        <dbReference type="ARBA" id="ARBA00023326"/>
    </source>
</evidence>
<feature type="binding site" evidence="10">
    <location>
        <position position="400"/>
    </location>
    <ligand>
        <name>substrate</name>
    </ligand>
</feature>
<dbReference type="GO" id="GO:0005829">
    <property type="term" value="C:cytosol"/>
    <property type="evidence" value="ECO:0007669"/>
    <property type="project" value="TreeGrafter"/>
</dbReference>
<name>A0A6L5G1J5_9ACTN</name>
<dbReference type="InterPro" id="IPR017736">
    <property type="entry name" value="Glyco_hydro_1_beta-glucosidase"/>
</dbReference>
<feature type="active site" description="Proton donor" evidence="9">
    <location>
        <position position="166"/>
    </location>
</feature>
<dbReference type="NCBIfam" id="TIGR03356">
    <property type="entry name" value="BGL"/>
    <property type="match status" value="1"/>
</dbReference>
<evidence type="ECO:0000256" key="1">
    <source>
        <dbReference type="ARBA" id="ARBA00000448"/>
    </source>
</evidence>
<evidence type="ECO:0000256" key="3">
    <source>
        <dbReference type="ARBA" id="ARBA00012744"/>
    </source>
</evidence>
<keyword evidence="7 11" id="KW-0326">Glycosidase</keyword>
<dbReference type="Pfam" id="PF00232">
    <property type="entry name" value="Glyco_hydro_1"/>
    <property type="match status" value="1"/>
</dbReference>
<feature type="binding site" evidence="10">
    <location>
        <position position="121"/>
    </location>
    <ligand>
        <name>substrate</name>
    </ligand>
</feature>
<protein>
    <recommendedName>
        <fullName evidence="3 11">Beta-glucosidase</fullName>
        <ecNumber evidence="3 11">3.2.1.21</ecNumber>
    </recommendedName>
</protein>
<evidence type="ECO:0000256" key="6">
    <source>
        <dbReference type="ARBA" id="ARBA00023277"/>
    </source>
</evidence>
<accession>A0A6L5G1J5</accession>
<keyword evidence="13" id="KW-1185">Reference proteome</keyword>
<dbReference type="SUPFAM" id="SSF51445">
    <property type="entry name" value="(Trans)glycosidases"/>
    <property type="match status" value="1"/>
</dbReference>
<dbReference type="InterPro" id="IPR017853">
    <property type="entry name" value="GH"/>
</dbReference>
<comment type="caution">
    <text evidence="12">The sequence shown here is derived from an EMBL/GenBank/DDBJ whole genome shotgun (WGS) entry which is preliminary data.</text>
</comment>
<gene>
    <name evidence="12" type="ORF">GFD30_00360</name>
</gene>
<dbReference type="InterPro" id="IPR001360">
    <property type="entry name" value="Glyco_hydro_1"/>
</dbReference>
<dbReference type="EMBL" id="WIAO01000001">
    <property type="protein sequence ID" value="MQM24034.1"/>
    <property type="molecule type" value="Genomic_DNA"/>
</dbReference>
<reference evidence="12 13" key="1">
    <citation type="submission" date="2019-10" db="EMBL/GenBank/DDBJ databases">
        <title>Glycomyces albidus sp. nov., a novel actinomycete isolated from rhizosphere soil of wheat (Triticum aestivum L.).</title>
        <authorList>
            <person name="Qian L."/>
        </authorList>
    </citation>
    <scope>NUCLEOTIDE SEQUENCE [LARGE SCALE GENOMIC DNA]</scope>
    <source>
        <strain evidence="12 13">NEAU-7082</strain>
    </source>
</reference>
<evidence type="ECO:0000256" key="9">
    <source>
        <dbReference type="PIRSR" id="PIRSR617736-1"/>
    </source>
</evidence>
<evidence type="ECO:0000256" key="11">
    <source>
        <dbReference type="RuleBase" id="RU361175"/>
    </source>
</evidence>
<feature type="binding site" evidence="10">
    <location>
        <position position="296"/>
    </location>
    <ligand>
        <name>substrate</name>
    </ligand>
</feature>
<evidence type="ECO:0000256" key="5">
    <source>
        <dbReference type="ARBA" id="ARBA00023001"/>
    </source>
</evidence>
<comment type="similarity">
    <text evidence="2 11">Belongs to the glycosyl hydrolase 1 family.</text>
</comment>
<dbReference type="EC" id="3.2.1.21" evidence="3 11"/>
<dbReference type="FunFam" id="3.20.20.80:FF:000004">
    <property type="entry name" value="Beta-glucosidase 6-phospho-beta-glucosidase"/>
    <property type="match status" value="1"/>
</dbReference>
<keyword evidence="5" id="KW-0136">Cellulose degradation</keyword>
<comment type="catalytic activity">
    <reaction evidence="1 11">
        <text>Hydrolysis of terminal, non-reducing beta-D-glucosyl residues with release of beta-D-glucose.</text>
        <dbReference type="EC" id="3.2.1.21"/>
    </reaction>
</comment>
<keyword evidence="8" id="KW-0624">Polysaccharide degradation</keyword>
<dbReference type="Gene3D" id="3.20.20.80">
    <property type="entry name" value="Glycosidases"/>
    <property type="match status" value="1"/>
</dbReference>
<dbReference type="RefSeq" id="WP_153023244.1">
    <property type="nucleotide sequence ID" value="NZ_WIAO01000001.1"/>
</dbReference>
<dbReference type="Proteomes" id="UP000477750">
    <property type="component" value="Unassembled WGS sequence"/>
</dbReference>
<proteinExistence type="inferred from homology"/>
<feature type="binding site" evidence="10">
    <location>
        <position position="20"/>
    </location>
    <ligand>
        <name>substrate</name>
    </ligand>
</feature>
<dbReference type="GO" id="GO:0030245">
    <property type="term" value="P:cellulose catabolic process"/>
    <property type="evidence" value="ECO:0007669"/>
    <property type="project" value="UniProtKB-KW"/>
</dbReference>
<evidence type="ECO:0000256" key="2">
    <source>
        <dbReference type="ARBA" id="ARBA00010838"/>
    </source>
</evidence>
<dbReference type="InterPro" id="IPR033132">
    <property type="entry name" value="GH_1_N_CS"/>
</dbReference>
<keyword evidence="4 11" id="KW-0378">Hydrolase</keyword>
<evidence type="ECO:0000313" key="13">
    <source>
        <dbReference type="Proteomes" id="UP000477750"/>
    </source>
</evidence>
<evidence type="ECO:0000256" key="4">
    <source>
        <dbReference type="ARBA" id="ARBA00022801"/>
    </source>
</evidence>
<dbReference type="PANTHER" id="PTHR10353">
    <property type="entry name" value="GLYCOSYL HYDROLASE"/>
    <property type="match status" value="1"/>
</dbReference>
<dbReference type="PRINTS" id="PR00131">
    <property type="entry name" value="GLHYDRLASE1"/>
</dbReference>
<dbReference type="PANTHER" id="PTHR10353:SF36">
    <property type="entry name" value="LP05116P"/>
    <property type="match status" value="1"/>
</dbReference>